<keyword evidence="1" id="KW-0129">CBS domain</keyword>
<dbReference type="InterPro" id="IPR000644">
    <property type="entry name" value="CBS_dom"/>
</dbReference>
<gene>
    <name evidence="3" type="ORF">SAMN05421677_106157</name>
</gene>
<dbReference type="Pfam" id="PF00571">
    <property type="entry name" value="CBS"/>
    <property type="match status" value="1"/>
</dbReference>
<dbReference type="STRING" id="240303.SAMN05421677_106157"/>
<accession>A0A1H0KZE9</accession>
<keyword evidence="4" id="KW-1185">Reference proteome</keyword>
<dbReference type="PROSITE" id="PS51371">
    <property type="entry name" value="CBS"/>
    <property type="match status" value="1"/>
</dbReference>
<dbReference type="InterPro" id="IPR046342">
    <property type="entry name" value="CBS_dom_sf"/>
</dbReference>
<dbReference type="Gene3D" id="3.10.580.10">
    <property type="entry name" value="CBS-domain"/>
    <property type="match status" value="1"/>
</dbReference>
<reference evidence="4" key="1">
    <citation type="submission" date="2016-10" db="EMBL/GenBank/DDBJ databases">
        <authorList>
            <person name="Varghese N."/>
            <person name="Submissions S."/>
        </authorList>
    </citation>
    <scope>NUCLEOTIDE SEQUENCE [LARGE SCALE GENOMIC DNA]</scope>
    <source>
        <strain evidence="4">CGMCC 1.3703</strain>
    </source>
</reference>
<dbReference type="RefSeq" id="WP_089652037.1">
    <property type="nucleotide sequence ID" value="NZ_FNIZ01000006.1"/>
</dbReference>
<dbReference type="Proteomes" id="UP000198860">
    <property type="component" value="Unassembled WGS sequence"/>
</dbReference>
<name>A0A1H0KZE9_HALAD</name>
<organism evidence="3 4">
    <name type="scientific">Halobacillus aidingensis</name>
    <dbReference type="NCBI Taxonomy" id="240303"/>
    <lineage>
        <taxon>Bacteria</taxon>
        <taxon>Bacillati</taxon>
        <taxon>Bacillota</taxon>
        <taxon>Bacilli</taxon>
        <taxon>Bacillales</taxon>
        <taxon>Bacillaceae</taxon>
        <taxon>Halobacillus</taxon>
    </lineage>
</organism>
<dbReference type="SUPFAM" id="SSF54631">
    <property type="entry name" value="CBS-domain pair"/>
    <property type="match status" value="1"/>
</dbReference>
<evidence type="ECO:0000313" key="4">
    <source>
        <dbReference type="Proteomes" id="UP000198860"/>
    </source>
</evidence>
<evidence type="ECO:0000259" key="2">
    <source>
        <dbReference type="PROSITE" id="PS51371"/>
    </source>
</evidence>
<protein>
    <submittedName>
        <fullName evidence="3">Predicted transcriptional regulator with C-terminal CBS domains</fullName>
    </submittedName>
</protein>
<proteinExistence type="predicted"/>
<evidence type="ECO:0000313" key="3">
    <source>
        <dbReference type="EMBL" id="SDO61225.1"/>
    </source>
</evidence>
<sequence length="240" mass="27942">MNDIVEQFEITFNQIHQHLKELNGFPKNDNFVELLQRSKLKHSVIRIHFDQLKQYAKLRNAIVHERISGDYFIATPHEDVVNALKRIKRTLDQPPEALEFATRPVLFFKEDTALSHVMEAFDQHGISQFPIYTKERAFSGLLTNDGIVRWLSQNHKNERIVLENICASDVLPVEKDRSVEFLKAGATVFDLEERFERSLNENRKLKAVILTETGNPDDMPMGIVTTWDLIKVDRRESEED</sequence>
<dbReference type="EMBL" id="FNIZ01000006">
    <property type="protein sequence ID" value="SDO61225.1"/>
    <property type="molecule type" value="Genomic_DNA"/>
</dbReference>
<feature type="domain" description="CBS" evidence="2">
    <location>
        <begin position="101"/>
        <end position="158"/>
    </location>
</feature>
<dbReference type="OrthoDB" id="49104at2"/>
<dbReference type="AlphaFoldDB" id="A0A1H0KZE9"/>
<evidence type="ECO:0000256" key="1">
    <source>
        <dbReference type="PROSITE-ProRule" id="PRU00703"/>
    </source>
</evidence>